<sequence>MYFLLCLLVFIKAETQEASRESETTPVLFVKEISKESLRNEILRHMLGIDSYSLAKELRSYDDPYPNDDVDKTALRKIESDIKSLIHDKQFQNNELRTKQHTNVMGKQQAISDKMKYGILRKRKPPAKPNKKQKLWFSVIYRVRQDRLSSKGSKVSRDEELRQLNVLIIAESHQTEYITLDVEDPFHFEPEVKDSQDMLAIDKYKANELKQIGSDSNEHEPQDKTFRRIELAVANYICRQQRESRNKMVERTKGNKKNKKLKKFFPVKKLNHNKNVVEDEFMELNELLQYTQRFIF</sequence>
<accession>A0A9P0TWH2</accession>
<dbReference type="EMBL" id="CALOZG010000084">
    <property type="protein sequence ID" value="CAH4036831.1"/>
    <property type="molecule type" value="Genomic_DNA"/>
</dbReference>
<proteinExistence type="predicted"/>
<evidence type="ECO:0008006" key="4">
    <source>
        <dbReference type="Google" id="ProtNLM"/>
    </source>
</evidence>
<evidence type="ECO:0000313" key="2">
    <source>
        <dbReference type="EMBL" id="CAH4036831.1"/>
    </source>
</evidence>
<dbReference type="AlphaFoldDB" id="A0A9P0TWH2"/>
<name>A0A9P0TWH2_PIEBR</name>
<comment type="caution">
    <text evidence="2">The sequence shown here is derived from an EMBL/GenBank/DDBJ whole genome shotgun (WGS) entry which is preliminary data.</text>
</comment>
<evidence type="ECO:0000256" key="1">
    <source>
        <dbReference type="SAM" id="SignalP"/>
    </source>
</evidence>
<feature type="chain" id="PRO_5040253552" description="TGF-beta propeptide domain-containing protein" evidence="1">
    <location>
        <begin position="16"/>
        <end position="296"/>
    </location>
</feature>
<feature type="signal peptide" evidence="1">
    <location>
        <begin position="1"/>
        <end position="15"/>
    </location>
</feature>
<keyword evidence="3" id="KW-1185">Reference proteome</keyword>
<evidence type="ECO:0000313" key="3">
    <source>
        <dbReference type="Proteomes" id="UP001152562"/>
    </source>
</evidence>
<protein>
    <recommendedName>
        <fullName evidence="4">TGF-beta propeptide domain-containing protein</fullName>
    </recommendedName>
</protein>
<gene>
    <name evidence="2" type="ORF">PIBRA_LOCUS12580</name>
</gene>
<organism evidence="2 3">
    <name type="scientific">Pieris brassicae</name>
    <name type="common">White butterfly</name>
    <name type="synonym">Large white butterfly</name>
    <dbReference type="NCBI Taxonomy" id="7116"/>
    <lineage>
        <taxon>Eukaryota</taxon>
        <taxon>Metazoa</taxon>
        <taxon>Ecdysozoa</taxon>
        <taxon>Arthropoda</taxon>
        <taxon>Hexapoda</taxon>
        <taxon>Insecta</taxon>
        <taxon>Pterygota</taxon>
        <taxon>Neoptera</taxon>
        <taxon>Endopterygota</taxon>
        <taxon>Lepidoptera</taxon>
        <taxon>Glossata</taxon>
        <taxon>Ditrysia</taxon>
        <taxon>Papilionoidea</taxon>
        <taxon>Pieridae</taxon>
        <taxon>Pierinae</taxon>
        <taxon>Pieris</taxon>
    </lineage>
</organism>
<dbReference type="Proteomes" id="UP001152562">
    <property type="component" value="Unassembled WGS sequence"/>
</dbReference>
<reference evidence="2" key="1">
    <citation type="submission" date="2022-05" db="EMBL/GenBank/DDBJ databases">
        <authorList>
            <person name="Okamura Y."/>
        </authorList>
    </citation>
    <scope>NUCLEOTIDE SEQUENCE</scope>
</reference>
<keyword evidence="1" id="KW-0732">Signal</keyword>